<keyword evidence="4" id="KW-0408">Iron</keyword>
<dbReference type="RefSeq" id="XP_007508371.1">
    <property type="nucleotide sequence ID" value="XM_007508309.1"/>
</dbReference>
<protein>
    <recommendedName>
        <fullName evidence="7">2Fe-2S ferredoxin-type domain-containing protein</fullName>
    </recommendedName>
</protein>
<sequence>MMFRSINFTASVGRQREPFLALKERRKREQRRVSSLKAVSAAQITFVDPDGKEISTSSSSGILRNLALENNVEIYEGFNKLLNCGGNGQCGTCGMIITTDGKDVLSAPTEVERKKLGEAKLNKGYRLSCQTEILSESEAENAINITCKTKPPKK</sequence>
<feature type="domain" description="2Fe-2S ferredoxin-type" evidence="7">
    <location>
        <begin position="42"/>
        <end position="149"/>
    </location>
</feature>
<keyword evidence="3" id="KW-0479">Metal-binding</keyword>
<evidence type="ECO:0000313" key="9">
    <source>
        <dbReference type="Proteomes" id="UP000198341"/>
    </source>
</evidence>
<name>K8F6M6_9CHLO</name>
<keyword evidence="9" id="KW-1185">Reference proteome</keyword>
<dbReference type="GO" id="GO:0140647">
    <property type="term" value="P:P450-containing electron transport chain"/>
    <property type="evidence" value="ECO:0007669"/>
    <property type="project" value="InterPro"/>
</dbReference>
<evidence type="ECO:0000313" key="8">
    <source>
        <dbReference type="EMBL" id="CCO20475.1"/>
    </source>
</evidence>
<dbReference type="InterPro" id="IPR012675">
    <property type="entry name" value="Beta-grasp_dom_sf"/>
</dbReference>
<dbReference type="Proteomes" id="UP000198341">
    <property type="component" value="Chromosome 17"/>
</dbReference>
<dbReference type="InterPro" id="IPR036010">
    <property type="entry name" value="2Fe-2S_ferredoxin-like_sf"/>
</dbReference>
<evidence type="ECO:0000256" key="3">
    <source>
        <dbReference type="ARBA" id="ARBA00022723"/>
    </source>
</evidence>
<dbReference type="InterPro" id="IPR001041">
    <property type="entry name" value="2Fe-2S_ferredoxin-type"/>
</dbReference>
<dbReference type="Pfam" id="PF00111">
    <property type="entry name" value="Fer2"/>
    <property type="match status" value="1"/>
</dbReference>
<dbReference type="SUPFAM" id="SSF54292">
    <property type="entry name" value="2Fe-2S ferredoxin-like"/>
    <property type="match status" value="1"/>
</dbReference>
<keyword evidence="5" id="KW-0411">Iron-sulfur</keyword>
<dbReference type="GO" id="GO:0009055">
    <property type="term" value="F:electron transfer activity"/>
    <property type="evidence" value="ECO:0007669"/>
    <property type="project" value="TreeGrafter"/>
</dbReference>
<dbReference type="EMBL" id="FO082262">
    <property type="protein sequence ID" value="CCO20475.1"/>
    <property type="molecule type" value="Genomic_DNA"/>
</dbReference>
<dbReference type="PANTHER" id="PTHR23426:SF65">
    <property type="entry name" value="FERREDOXIN-2, MITOCHONDRIAL"/>
    <property type="match status" value="1"/>
</dbReference>
<evidence type="ECO:0000256" key="4">
    <source>
        <dbReference type="ARBA" id="ARBA00023004"/>
    </source>
</evidence>
<dbReference type="PANTHER" id="PTHR23426">
    <property type="entry name" value="FERREDOXIN/ADRENODOXIN"/>
    <property type="match status" value="1"/>
</dbReference>
<dbReference type="AlphaFoldDB" id="K8F6M6"/>
<dbReference type="Gene3D" id="3.10.20.30">
    <property type="match status" value="1"/>
</dbReference>
<comment type="similarity">
    <text evidence="1">Belongs to the adrenodoxin/putidaredoxin family.</text>
</comment>
<dbReference type="GO" id="GO:0046872">
    <property type="term" value="F:metal ion binding"/>
    <property type="evidence" value="ECO:0007669"/>
    <property type="project" value="UniProtKB-KW"/>
</dbReference>
<dbReference type="OrthoDB" id="5987010at2759"/>
<dbReference type="GO" id="GO:0051537">
    <property type="term" value="F:2 iron, 2 sulfur cluster binding"/>
    <property type="evidence" value="ECO:0007669"/>
    <property type="project" value="UniProtKB-KW"/>
</dbReference>
<dbReference type="CDD" id="cd00207">
    <property type="entry name" value="fer2"/>
    <property type="match status" value="1"/>
</dbReference>
<accession>K8F6M6</accession>
<comment type="cofactor">
    <cofactor evidence="6">
        <name>[2Fe-2S] cluster</name>
        <dbReference type="ChEBI" id="CHEBI:190135"/>
    </cofactor>
</comment>
<reference evidence="8 9" key="1">
    <citation type="submission" date="2011-10" db="EMBL/GenBank/DDBJ databases">
        <authorList>
            <person name="Genoscope - CEA"/>
        </authorList>
    </citation>
    <scope>NUCLEOTIDE SEQUENCE [LARGE SCALE GENOMIC DNA]</scope>
    <source>
        <strain evidence="8 9">RCC 1105</strain>
    </source>
</reference>
<evidence type="ECO:0000256" key="1">
    <source>
        <dbReference type="ARBA" id="ARBA00010914"/>
    </source>
</evidence>
<dbReference type="PROSITE" id="PS51085">
    <property type="entry name" value="2FE2S_FER_2"/>
    <property type="match status" value="1"/>
</dbReference>
<dbReference type="GeneID" id="19011115"/>
<dbReference type="GO" id="GO:0005739">
    <property type="term" value="C:mitochondrion"/>
    <property type="evidence" value="ECO:0007669"/>
    <property type="project" value="TreeGrafter"/>
</dbReference>
<proteinExistence type="inferred from homology"/>
<dbReference type="STRING" id="41875.K8F6M6"/>
<dbReference type="InterPro" id="IPR001055">
    <property type="entry name" value="Adrenodoxin-like"/>
</dbReference>
<gene>
    <name evidence="8" type="ordered locus">Bathy17g00610</name>
</gene>
<keyword evidence="2" id="KW-0001">2Fe-2S</keyword>
<dbReference type="KEGG" id="bpg:Bathy17g00610"/>
<evidence type="ECO:0000259" key="7">
    <source>
        <dbReference type="PROSITE" id="PS51085"/>
    </source>
</evidence>
<organism evidence="8 9">
    <name type="scientific">Bathycoccus prasinos</name>
    <dbReference type="NCBI Taxonomy" id="41875"/>
    <lineage>
        <taxon>Eukaryota</taxon>
        <taxon>Viridiplantae</taxon>
        <taxon>Chlorophyta</taxon>
        <taxon>Mamiellophyceae</taxon>
        <taxon>Mamiellales</taxon>
        <taxon>Bathycoccaceae</taxon>
        <taxon>Bathycoccus</taxon>
    </lineage>
</organism>
<evidence type="ECO:0000256" key="2">
    <source>
        <dbReference type="ARBA" id="ARBA00022714"/>
    </source>
</evidence>
<evidence type="ECO:0000256" key="6">
    <source>
        <dbReference type="ARBA" id="ARBA00034078"/>
    </source>
</evidence>
<evidence type="ECO:0000256" key="5">
    <source>
        <dbReference type="ARBA" id="ARBA00023014"/>
    </source>
</evidence>